<dbReference type="InterPro" id="IPR039001">
    <property type="entry name" value="Pal"/>
</dbReference>
<dbReference type="AlphaFoldDB" id="A0A432ZGR0"/>
<evidence type="ECO:0000256" key="8">
    <source>
        <dbReference type="HAMAP-Rule" id="MF_02204"/>
    </source>
</evidence>
<keyword evidence="4 8" id="KW-0564">Palmitate</keyword>
<dbReference type="EMBL" id="PIQF01000001">
    <property type="protein sequence ID" value="RUO77093.1"/>
    <property type="molecule type" value="Genomic_DNA"/>
</dbReference>
<proteinExistence type="inferred from homology"/>
<evidence type="ECO:0000259" key="11">
    <source>
        <dbReference type="PROSITE" id="PS51123"/>
    </source>
</evidence>
<dbReference type="GO" id="GO:0009279">
    <property type="term" value="C:cell outer membrane"/>
    <property type="evidence" value="ECO:0007669"/>
    <property type="project" value="UniProtKB-SubCell"/>
</dbReference>
<keyword evidence="7 8" id="KW-0131">Cell cycle</keyword>
<feature type="compositionally biased region" description="Basic and acidic residues" evidence="9">
    <location>
        <begin position="53"/>
        <end position="63"/>
    </location>
</feature>
<dbReference type="PROSITE" id="PS51123">
    <property type="entry name" value="OMPA_2"/>
    <property type="match status" value="1"/>
</dbReference>
<evidence type="ECO:0000256" key="4">
    <source>
        <dbReference type="ARBA" id="ARBA00023139"/>
    </source>
</evidence>
<comment type="subunit">
    <text evidence="8">The Tol-Pal system is composed of five core proteins: the inner membrane proteins TolA, TolQ and TolR, the periplasmic protein TolB and the outer membrane protein Pal. They form a network linking the inner and outer membranes and the peptidoglycan layer.</text>
</comment>
<dbReference type="SUPFAM" id="SSF103088">
    <property type="entry name" value="OmpA-like"/>
    <property type="match status" value="1"/>
</dbReference>
<evidence type="ECO:0000256" key="9">
    <source>
        <dbReference type="SAM" id="MobiDB-lite"/>
    </source>
</evidence>
<feature type="domain" description="OmpA-like" evidence="11">
    <location>
        <begin position="66"/>
        <end position="179"/>
    </location>
</feature>
<dbReference type="InterPro" id="IPR014169">
    <property type="entry name" value="Pal_lipo_C"/>
</dbReference>
<evidence type="ECO:0000256" key="3">
    <source>
        <dbReference type="ARBA" id="ARBA00023136"/>
    </source>
</evidence>
<dbReference type="Proteomes" id="UP000287908">
    <property type="component" value="Unassembled WGS sequence"/>
</dbReference>
<reference evidence="12 13" key="1">
    <citation type="journal article" date="2011" name="Front. Microbiol.">
        <title>Genomic signatures of strain selection and enhancement in Bacillus atrophaeus var. globigii, a historical biowarfare simulant.</title>
        <authorList>
            <person name="Gibbons H.S."/>
            <person name="Broomall S.M."/>
            <person name="McNew L.A."/>
            <person name="Daligault H."/>
            <person name="Chapman C."/>
            <person name="Bruce D."/>
            <person name="Karavis M."/>
            <person name="Krepps M."/>
            <person name="McGregor P.A."/>
            <person name="Hong C."/>
            <person name="Park K.H."/>
            <person name="Akmal A."/>
            <person name="Feldman A."/>
            <person name="Lin J.S."/>
            <person name="Chang W.E."/>
            <person name="Higgs B.W."/>
            <person name="Demirev P."/>
            <person name="Lindquist J."/>
            <person name="Liem A."/>
            <person name="Fochler E."/>
            <person name="Read T.D."/>
            <person name="Tapia R."/>
            <person name="Johnson S."/>
            <person name="Bishop-Lilly K.A."/>
            <person name="Detter C."/>
            <person name="Han C."/>
            <person name="Sozhamannan S."/>
            <person name="Rosenzweig C.N."/>
            <person name="Skowronski E.W."/>
        </authorList>
    </citation>
    <scope>NUCLEOTIDE SEQUENCE [LARGE SCALE GENOMIC DNA]</scope>
    <source>
        <strain evidence="12 13">CL-SP19</strain>
    </source>
</reference>
<evidence type="ECO:0000256" key="7">
    <source>
        <dbReference type="ARBA" id="ARBA00023306"/>
    </source>
</evidence>
<comment type="caution">
    <text evidence="12">The sequence shown here is derived from an EMBL/GenBank/DDBJ whole genome shotgun (WGS) entry which is preliminary data.</text>
</comment>
<dbReference type="InterPro" id="IPR006665">
    <property type="entry name" value="OmpA-like"/>
</dbReference>
<dbReference type="InterPro" id="IPR006664">
    <property type="entry name" value="OMP_bac"/>
</dbReference>
<evidence type="ECO:0000256" key="10">
    <source>
        <dbReference type="SAM" id="SignalP"/>
    </source>
</evidence>
<evidence type="ECO:0000256" key="5">
    <source>
        <dbReference type="ARBA" id="ARBA00023237"/>
    </source>
</evidence>
<evidence type="ECO:0000256" key="1">
    <source>
        <dbReference type="ARBA" id="ARBA00022618"/>
    </source>
</evidence>
<dbReference type="PRINTS" id="PR01021">
    <property type="entry name" value="OMPADOMAIN"/>
</dbReference>
<dbReference type="PANTHER" id="PTHR30329">
    <property type="entry name" value="STATOR ELEMENT OF FLAGELLAR MOTOR COMPLEX"/>
    <property type="match status" value="1"/>
</dbReference>
<accession>A0A432ZGR0</accession>
<sequence length="179" mass="19485">MQLNKLFKALAIAVPMATLAACSSNQSTDSGEGAGQQTNQATEEASSGVEVGAAERAKTPEEIREEQMEALRKEHIIYFAFDKSNIQSEYAELLAAHADYLVKNPNVSVVIEGHADERGTPEYNIALGERRAKAVEGYLENLGVQDSQISTVSYGEEKPMVNESTPSAYAKNRRAVLVY</sequence>
<name>A0A432ZGR0_9GAMM</name>
<feature type="compositionally biased region" description="Polar residues" evidence="9">
    <location>
        <begin position="23"/>
        <end position="45"/>
    </location>
</feature>
<dbReference type="InterPro" id="IPR006690">
    <property type="entry name" value="OMPA-like_CS"/>
</dbReference>
<dbReference type="Gene3D" id="3.30.1330.60">
    <property type="entry name" value="OmpA-like domain"/>
    <property type="match status" value="1"/>
</dbReference>
<feature type="chain" id="PRO_5019229896" description="Peptidoglycan-associated lipoprotein" evidence="10">
    <location>
        <begin position="21"/>
        <end position="179"/>
    </location>
</feature>
<evidence type="ECO:0000313" key="12">
    <source>
        <dbReference type="EMBL" id="RUO77093.1"/>
    </source>
</evidence>
<keyword evidence="2 8" id="KW-0732">Signal</keyword>
<dbReference type="InterPro" id="IPR036737">
    <property type="entry name" value="OmpA-like_sf"/>
</dbReference>
<organism evidence="12 13">
    <name type="scientific">Idiomarina seosinensis</name>
    <dbReference type="NCBI Taxonomy" id="281739"/>
    <lineage>
        <taxon>Bacteria</taxon>
        <taxon>Pseudomonadati</taxon>
        <taxon>Pseudomonadota</taxon>
        <taxon>Gammaproteobacteria</taxon>
        <taxon>Alteromonadales</taxon>
        <taxon>Idiomarinaceae</taxon>
        <taxon>Idiomarina</taxon>
    </lineage>
</organism>
<keyword evidence="6 8" id="KW-0449">Lipoprotein</keyword>
<dbReference type="OrthoDB" id="9809164at2"/>
<comment type="subcellular location">
    <subcellularLocation>
        <location evidence="8">Cell outer membrane</location>
        <topology evidence="8">Lipid-anchor</topology>
    </subcellularLocation>
</comment>
<evidence type="ECO:0000256" key="2">
    <source>
        <dbReference type="ARBA" id="ARBA00022729"/>
    </source>
</evidence>
<dbReference type="NCBIfam" id="TIGR02802">
    <property type="entry name" value="Pal_lipo"/>
    <property type="match status" value="1"/>
</dbReference>
<dbReference type="GO" id="GO:0051301">
    <property type="term" value="P:cell division"/>
    <property type="evidence" value="ECO:0007669"/>
    <property type="project" value="UniProtKB-UniRule"/>
</dbReference>
<dbReference type="CDD" id="cd07185">
    <property type="entry name" value="OmpA_C-like"/>
    <property type="match status" value="1"/>
</dbReference>
<protein>
    <recommendedName>
        <fullName evidence="8">Peptidoglycan-associated lipoprotein</fullName>
        <shortName evidence="8">PAL</shortName>
    </recommendedName>
</protein>
<dbReference type="InterPro" id="IPR050330">
    <property type="entry name" value="Bact_OuterMem_StrucFunc"/>
</dbReference>
<evidence type="ECO:0000256" key="6">
    <source>
        <dbReference type="ARBA" id="ARBA00023288"/>
    </source>
</evidence>
<evidence type="ECO:0000313" key="13">
    <source>
        <dbReference type="Proteomes" id="UP000287908"/>
    </source>
</evidence>
<dbReference type="Pfam" id="PF00691">
    <property type="entry name" value="OmpA"/>
    <property type="match status" value="1"/>
</dbReference>
<gene>
    <name evidence="8 12" type="primary">pal</name>
    <name evidence="12" type="ORF">CWI81_00895</name>
</gene>
<dbReference type="PANTHER" id="PTHR30329:SF21">
    <property type="entry name" value="LIPOPROTEIN YIAD-RELATED"/>
    <property type="match status" value="1"/>
</dbReference>
<dbReference type="HAMAP" id="MF_02204">
    <property type="entry name" value="Pal"/>
    <property type="match status" value="1"/>
</dbReference>
<dbReference type="RefSeq" id="WP_126783363.1">
    <property type="nucleotide sequence ID" value="NZ_PIQF01000001.1"/>
</dbReference>
<feature type="region of interest" description="Disordered" evidence="9">
    <location>
        <begin position="23"/>
        <end position="63"/>
    </location>
</feature>
<dbReference type="PROSITE" id="PS51257">
    <property type="entry name" value="PROKAR_LIPOPROTEIN"/>
    <property type="match status" value="1"/>
</dbReference>
<keyword evidence="5 8" id="KW-0998">Cell outer membrane</keyword>
<keyword evidence="13" id="KW-1185">Reference proteome</keyword>
<comment type="function">
    <text evidence="8">Part of the Tol-Pal system, which plays a role in outer membrane invagination during cell division and is important for maintaining outer membrane integrity.</text>
</comment>
<dbReference type="PROSITE" id="PS01068">
    <property type="entry name" value="OMPA_1"/>
    <property type="match status" value="1"/>
</dbReference>
<keyword evidence="1 8" id="KW-0132">Cell division</keyword>
<comment type="similarity">
    <text evidence="8">Belongs to the Pal lipoprotein family.</text>
</comment>
<feature type="signal peptide" evidence="10">
    <location>
        <begin position="1"/>
        <end position="20"/>
    </location>
</feature>
<dbReference type="PRINTS" id="PR01023">
    <property type="entry name" value="NAFLGMOTY"/>
</dbReference>
<keyword evidence="3 8" id="KW-0472">Membrane</keyword>